<sequence>MANYIFTAQMRQSGVTPIPNIFIDEYMANADGNFVKVYLCGFIEAINGNKVSGDFISQKLELLESDIIKAWEYWESKGLVNIKKSSGELQIEFLNIYDVFYSNKSSVSMAATYSPEDIRSRMDNAKIKDMFQNIEKSLGRTMSAKEISMYLSWLDDYSFSPEVITLLIEYCKSKKKVDSRYFEKVAIAWHDANIASVEDAQKYITQHEEKYNKYRLILDFLGLKEHDLMKPQEEFLDKWFSNWNFSLELVLEACKICSLRINEPNFSYIDGILSNWSKQGIKTLREVETADSKKKSKNMKFKAPVNTFNSYDQRSYDIKELEKKLLGIEEVTPDE</sequence>
<dbReference type="SUPFAM" id="SSF158499">
    <property type="entry name" value="DnaD domain-like"/>
    <property type="match status" value="2"/>
</dbReference>
<comment type="similarity">
    <text evidence="1">Belongs to the DnaB/DnaD family.</text>
</comment>
<dbReference type="InterPro" id="IPR017019">
    <property type="entry name" value="DNA_replication_prd_bac"/>
</dbReference>
<dbReference type="Proteomes" id="UP000050326">
    <property type="component" value="Unassembled WGS sequence"/>
</dbReference>
<evidence type="ECO:0000256" key="1">
    <source>
        <dbReference type="ARBA" id="ARBA00093462"/>
    </source>
</evidence>
<proteinExistence type="inferred from homology"/>
<dbReference type="Gene3D" id="1.10.10.630">
    <property type="entry name" value="DnaD domain-like"/>
    <property type="match status" value="2"/>
</dbReference>
<dbReference type="STRING" id="36849.OXPF_36200"/>
<protein>
    <submittedName>
        <fullName evidence="3">Replication initiation and membrane attachment</fullName>
    </submittedName>
</protein>
<accession>A0A0N8NSS6</accession>
<evidence type="ECO:0000259" key="2">
    <source>
        <dbReference type="Pfam" id="PF07261"/>
    </source>
</evidence>
<dbReference type="PANTHER" id="PTHR37293">
    <property type="entry name" value="PHAGE REPLICATION PROTEIN-RELATED"/>
    <property type="match status" value="1"/>
</dbReference>
<keyword evidence="4" id="KW-1185">Reference proteome</keyword>
<dbReference type="Pfam" id="PF07261">
    <property type="entry name" value="DnaB_2"/>
    <property type="match status" value="2"/>
</dbReference>
<dbReference type="PIRSF" id="PIRSF033722">
    <property type="entry name" value="DnaD_CA_C3587_prd"/>
    <property type="match status" value="1"/>
</dbReference>
<reference evidence="3 4" key="1">
    <citation type="submission" date="2015-09" db="EMBL/GenBank/DDBJ databases">
        <title>Genome sequence of Oxobacter pfennigii DSM 3222.</title>
        <authorList>
            <person name="Poehlein A."/>
            <person name="Bengelsdorf F.R."/>
            <person name="Schiel-Bengelsdorf B."/>
            <person name="Duerre P."/>
            <person name="Daniel R."/>
        </authorList>
    </citation>
    <scope>NUCLEOTIDE SEQUENCE [LARGE SCALE GENOMIC DNA]</scope>
    <source>
        <strain evidence="3 4">DSM 3222</strain>
    </source>
</reference>
<dbReference type="NCBIfam" id="TIGR01446">
    <property type="entry name" value="DnaD_dom"/>
    <property type="match status" value="2"/>
</dbReference>
<evidence type="ECO:0000313" key="4">
    <source>
        <dbReference type="Proteomes" id="UP000050326"/>
    </source>
</evidence>
<feature type="domain" description="DnaB/C C-terminal" evidence="2">
    <location>
        <begin position="233"/>
        <end position="289"/>
    </location>
</feature>
<dbReference type="PANTHER" id="PTHR37293:SF5">
    <property type="entry name" value="DNA REPLICATION PROTEIN"/>
    <property type="match status" value="1"/>
</dbReference>
<dbReference type="AlphaFoldDB" id="A0A0N8NSS6"/>
<organism evidence="3 4">
    <name type="scientific">Oxobacter pfennigii</name>
    <dbReference type="NCBI Taxonomy" id="36849"/>
    <lineage>
        <taxon>Bacteria</taxon>
        <taxon>Bacillati</taxon>
        <taxon>Bacillota</taxon>
        <taxon>Clostridia</taxon>
        <taxon>Eubacteriales</taxon>
        <taxon>Clostridiaceae</taxon>
        <taxon>Oxobacter</taxon>
    </lineage>
</organism>
<feature type="domain" description="DnaB/C C-terminal" evidence="2">
    <location>
        <begin position="131"/>
        <end position="204"/>
    </location>
</feature>
<comment type="caution">
    <text evidence="3">The sequence shown here is derived from an EMBL/GenBank/DDBJ whole genome shotgun (WGS) entry which is preliminary data.</text>
</comment>
<dbReference type="PATRIC" id="fig|36849.3.peg.3827"/>
<evidence type="ECO:0000313" key="3">
    <source>
        <dbReference type="EMBL" id="KPU42856.1"/>
    </source>
</evidence>
<name>A0A0N8NSS6_9CLOT</name>
<gene>
    <name evidence="3" type="ORF">OXPF_36200</name>
</gene>
<dbReference type="InterPro" id="IPR006343">
    <property type="entry name" value="DnaB/C_C"/>
</dbReference>
<dbReference type="InterPro" id="IPR053162">
    <property type="entry name" value="DnaD"/>
</dbReference>
<dbReference type="InterPro" id="IPR034829">
    <property type="entry name" value="DnaD-like_sf"/>
</dbReference>
<dbReference type="EMBL" id="LKET01000051">
    <property type="protein sequence ID" value="KPU42856.1"/>
    <property type="molecule type" value="Genomic_DNA"/>
</dbReference>